<evidence type="ECO:0000313" key="1">
    <source>
        <dbReference type="EMBL" id="QDU71679.1"/>
    </source>
</evidence>
<accession>A0A518BXH4</accession>
<keyword evidence="2" id="KW-1185">Reference proteome</keyword>
<protein>
    <recommendedName>
        <fullName evidence="3">mRNA interferase HigB</fullName>
    </recommendedName>
</protein>
<dbReference type="RefSeq" id="WP_145445854.1">
    <property type="nucleotide sequence ID" value="NZ_CP036280.1"/>
</dbReference>
<evidence type="ECO:0008006" key="3">
    <source>
        <dbReference type="Google" id="ProtNLM"/>
    </source>
</evidence>
<dbReference type="Pfam" id="PF09907">
    <property type="entry name" value="HigB_toxin"/>
    <property type="match status" value="1"/>
</dbReference>
<proteinExistence type="predicted"/>
<sequence>MRVITTTRLRDLTRPHPADVRRLVDVWVETVEHARWHSFRELRATFKTADRVRIGKDREVYVFNIKGNSYRLIAGVAYCWKETNGTVYIKMFMTHAQYSKGQWKERLKNDDANRQP</sequence>
<reference evidence="1 2" key="1">
    <citation type="submission" date="2019-02" db="EMBL/GenBank/DDBJ databases">
        <title>Deep-cultivation of Planctomycetes and their phenomic and genomic characterization uncovers novel biology.</title>
        <authorList>
            <person name="Wiegand S."/>
            <person name="Jogler M."/>
            <person name="Boedeker C."/>
            <person name="Pinto D."/>
            <person name="Vollmers J."/>
            <person name="Rivas-Marin E."/>
            <person name="Kohn T."/>
            <person name="Peeters S.H."/>
            <person name="Heuer A."/>
            <person name="Rast P."/>
            <person name="Oberbeckmann S."/>
            <person name="Bunk B."/>
            <person name="Jeske O."/>
            <person name="Meyerdierks A."/>
            <person name="Storesund J.E."/>
            <person name="Kallscheuer N."/>
            <person name="Luecker S."/>
            <person name="Lage O.M."/>
            <person name="Pohl T."/>
            <person name="Merkel B.J."/>
            <person name="Hornburger P."/>
            <person name="Mueller R.-W."/>
            <person name="Bruemmer F."/>
            <person name="Labrenz M."/>
            <person name="Spormann A.M."/>
            <person name="Op den Camp H."/>
            <person name="Overmann J."/>
            <person name="Amann R."/>
            <person name="Jetten M.S.M."/>
            <person name="Mascher T."/>
            <person name="Medema M.H."/>
            <person name="Devos D.P."/>
            <person name="Kaster A.-K."/>
            <person name="Ovreas L."/>
            <person name="Rohde M."/>
            <person name="Galperin M.Y."/>
            <person name="Jogler C."/>
        </authorList>
    </citation>
    <scope>NUCLEOTIDE SEQUENCE [LARGE SCALE GENOMIC DNA]</scope>
    <source>
        <strain evidence="1 2">Pan265</strain>
    </source>
</reference>
<dbReference type="InterPro" id="IPR018669">
    <property type="entry name" value="Toxin_HigB"/>
</dbReference>
<dbReference type="OrthoDB" id="9799912at2"/>
<dbReference type="EMBL" id="CP036280">
    <property type="protein sequence ID" value="QDU71679.1"/>
    <property type="molecule type" value="Genomic_DNA"/>
</dbReference>
<evidence type="ECO:0000313" key="2">
    <source>
        <dbReference type="Proteomes" id="UP000320386"/>
    </source>
</evidence>
<organism evidence="1 2">
    <name type="scientific">Mucisphaera calidilacus</name>
    <dbReference type="NCBI Taxonomy" id="2527982"/>
    <lineage>
        <taxon>Bacteria</taxon>
        <taxon>Pseudomonadati</taxon>
        <taxon>Planctomycetota</taxon>
        <taxon>Phycisphaerae</taxon>
        <taxon>Phycisphaerales</taxon>
        <taxon>Phycisphaeraceae</taxon>
        <taxon>Mucisphaera</taxon>
    </lineage>
</organism>
<dbReference type="GO" id="GO:0003723">
    <property type="term" value="F:RNA binding"/>
    <property type="evidence" value="ECO:0007669"/>
    <property type="project" value="InterPro"/>
</dbReference>
<dbReference type="AlphaFoldDB" id="A0A518BXH4"/>
<gene>
    <name evidence="1" type="ORF">Pan265_15310</name>
</gene>
<name>A0A518BXH4_9BACT</name>
<dbReference type="GO" id="GO:0004519">
    <property type="term" value="F:endonuclease activity"/>
    <property type="evidence" value="ECO:0007669"/>
    <property type="project" value="InterPro"/>
</dbReference>
<dbReference type="GO" id="GO:0110001">
    <property type="term" value="C:toxin-antitoxin complex"/>
    <property type="evidence" value="ECO:0007669"/>
    <property type="project" value="InterPro"/>
</dbReference>
<dbReference type="KEGG" id="mcad:Pan265_15310"/>
<dbReference type="Proteomes" id="UP000320386">
    <property type="component" value="Chromosome"/>
</dbReference>